<evidence type="ECO:0000313" key="2">
    <source>
        <dbReference type="Proteomes" id="UP000015350"/>
    </source>
</evidence>
<organism evidence="1 2">
    <name type="scientific">Magnetospirillum fulvum MGU-K5</name>
    <dbReference type="NCBI Taxonomy" id="1316936"/>
    <lineage>
        <taxon>Bacteria</taxon>
        <taxon>Pseudomonadati</taxon>
        <taxon>Pseudomonadota</taxon>
        <taxon>Alphaproteobacteria</taxon>
        <taxon>Rhodospirillales</taxon>
        <taxon>Rhodospirillaceae</taxon>
        <taxon>Magnetospirillum</taxon>
    </lineage>
</organism>
<accession>S9TDJ3</accession>
<comment type="caution">
    <text evidence="1">The sequence shown here is derived from an EMBL/GenBank/DDBJ whole genome shotgun (WGS) entry which is preliminary data.</text>
</comment>
<dbReference type="EMBL" id="AQPH01000110">
    <property type="protein sequence ID" value="EPY00311.1"/>
    <property type="molecule type" value="Genomic_DNA"/>
</dbReference>
<reference evidence="1 2" key="1">
    <citation type="submission" date="2013-04" db="EMBL/GenBank/DDBJ databases">
        <authorList>
            <person name="Kuznetsov B."/>
            <person name="Ivanovsky R."/>
        </authorList>
    </citation>
    <scope>NUCLEOTIDE SEQUENCE [LARGE SCALE GENOMIC DNA]</scope>
    <source>
        <strain evidence="1 2">MGU-K5</strain>
    </source>
</reference>
<evidence type="ECO:0000313" key="1">
    <source>
        <dbReference type="EMBL" id="EPY00311.1"/>
    </source>
</evidence>
<dbReference type="Proteomes" id="UP000015350">
    <property type="component" value="Unassembled WGS sequence"/>
</dbReference>
<feature type="non-terminal residue" evidence="1">
    <location>
        <position position="1"/>
    </location>
</feature>
<name>S9TDJ3_MAGFU</name>
<protein>
    <submittedName>
        <fullName evidence="1">Uncharacterized protein</fullName>
    </submittedName>
</protein>
<gene>
    <name evidence="1" type="ORF">K678_16700</name>
</gene>
<proteinExistence type="predicted"/>
<sequence>NIGSIDIVFGEIDR</sequence>